<protein>
    <submittedName>
        <fullName evidence="7">Kinase-like protein</fullName>
    </submittedName>
</protein>
<evidence type="ECO:0000259" key="6">
    <source>
        <dbReference type="PROSITE" id="PS50011"/>
    </source>
</evidence>
<sequence>MLTPCGTRSLWQRMKPRTSRFMATVVANWKQHESDTDGKQIGGFSSREQWSAFPAEKDHGLARLEFGEHIGYDQRYMIARMLNAGACSSTWLAWNSVLNKYVAVKVLSSYSTKLHERRLLWEEEALKRLTFPSTSENCVHLLEYFMMKGRGSAGPHLCLAMPLYGGDVRSLVVFRTSPLPLPLVKRILLHFLRGIAFAHERKIVHTSLKFDNVLFTTPATTEDIKKWVEEDPPRRGQVAVSQPMKLPSDEEALCATYVLSDFGHGELFAHVYILIWLSQSSAFPASPRANCTISPVLLRAPEVVLGGEWDTSADMWSFGCLAYELIAGDFLFEYRAPKVFGLTETENLLYQMMIYACEPFRAAQLNICPRASEYFNPDCQLKKNPTLGEQPICSLLYDLNFLSDAECLAASAFVQRCLRLNPEDRVTAKDLLEDVWLQGVE</sequence>
<dbReference type="InterPro" id="IPR011009">
    <property type="entry name" value="Kinase-like_dom_sf"/>
</dbReference>
<dbReference type="Proteomes" id="UP000807025">
    <property type="component" value="Unassembled WGS sequence"/>
</dbReference>
<keyword evidence="8" id="KW-1185">Reference proteome</keyword>
<dbReference type="GO" id="GO:0005634">
    <property type="term" value="C:nucleus"/>
    <property type="evidence" value="ECO:0007669"/>
    <property type="project" value="TreeGrafter"/>
</dbReference>
<dbReference type="PANTHER" id="PTHR45646:SF11">
    <property type="entry name" value="SERINE_THREONINE-PROTEIN KINASE DOA"/>
    <property type="match status" value="1"/>
</dbReference>
<name>A0A9P6A262_PLEER</name>
<keyword evidence="1" id="KW-0723">Serine/threonine-protein kinase</keyword>
<dbReference type="AlphaFoldDB" id="A0A9P6A262"/>
<dbReference type="SMART" id="SM00220">
    <property type="entry name" value="S_TKc"/>
    <property type="match status" value="1"/>
</dbReference>
<proteinExistence type="predicted"/>
<evidence type="ECO:0000256" key="2">
    <source>
        <dbReference type="ARBA" id="ARBA00022679"/>
    </source>
</evidence>
<keyword evidence="3" id="KW-0547">Nucleotide-binding</keyword>
<evidence type="ECO:0000256" key="4">
    <source>
        <dbReference type="ARBA" id="ARBA00022777"/>
    </source>
</evidence>
<dbReference type="Gene3D" id="1.10.510.10">
    <property type="entry name" value="Transferase(Phosphotransferase) domain 1"/>
    <property type="match status" value="1"/>
</dbReference>
<evidence type="ECO:0000256" key="3">
    <source>
        <dbReference type="ARBA" id="ARBA00022741"/>
    </source>
</evidence>
<dbReference type="PROSITE" id="PS50011">
    <property type="entry name" value="PROTEIN_KINASE_DOM"/>
    <property type="match status" value="1"/>
</dbReference>
<evidence type="ECO:0000313" key="7">
    <source>
        <dbReference type="EMBL" id="KAF9495901.1"/>
    </source>
</evidence>
<evidence type="ECO:0000256" key="1">
    <source>
        <dbReference type="ARBA" id="ARBA00022527"/>
    </source>
</evidence>
<dbReference type="Pfam" id="PF00069">
    <property type="entry name" value="Pkinase"/>
    <property type="match status" value="2"/>
</dbReference>
<dbReference type="PANTHER" id="PTHR45646">
    <property type="entry name" value="SERINE/THREONINE-PROTEIN KINASE DOA-RELATED"/>
    <property type="match status" value="1"/>
</dbReference>
<keyword evidence="4 7" id="KW-0418">Kinase</keyword>
<accession>A0A9P6A262</accession>
<keyword evidence="5" id="KW-0067">ATP-binding</keyword>
<dbReference type="InterPro" id="IPR051175">
    <property type="entry name" value="CLK_kinases"/>
</dbReference>
<dbReference type="OrthoDB" id="5979581at2759"/>
<evidence type="ECO:0000313" key="8">
    <source>
        <dbReference type="Proteomes" id="UP000807025"/>
    </source>
</evidence>
<dbReference type="GO" id="GO:0005524">
    <property type="term" value="F:ATP binding"/>
    <property type="evidence" value="ECO:0007669"/>
    <property type="project" value="UniProtKB-KW"/>
</dbReference>
<organism evidence="7 8">
    <name type="scientific">Pleurotus eryngii</name>
    <name type="common">Boletus of the steppes</name>
    <dbReference type="NCBI Taxonomy" id="5323"/>
    <lineage>
        <taxon>Eukaryota</taxon>
        <taxon>Fungi</taxon>
        <taxon>Dikarya</taxon>
        <taxon>Basidiomycota</taxon>
        <taxon>Agaricomycotina</taxon>
        <taxon>Agaricomycetes</taxon>
        <taxon>Agaricomycetidae</taxon>
        <taxon>Agaricales</taxon>
        <taxon>Pleurotineae</taxon>
        <taxon>Pleurotaceae</taxon>
        <taxon>Pleurotus</taxon>
    </lineage>
</organism>
<dbReference type="EMBL" id="MU154557">
    <property type="protein sequence ID" value="KAF9495901.1"/>
    <property type="molecule type" value="Genomic_DNA"/>
</dbReference>
<gene>
    <name evidence="7" type="ORF">BDN71DRAFT_1589335</name>
</gene>
<feature type="domain" description="Protein kinase" evidence="6">
    <location>
        <begin position="76"/>
        <end position="437"/>
    </location>
</feature>
<keyword evidence="2" id="KW-0808">Transferase</keyword>
<dbReference type="GO" id="GO:0004674">
    <property type="term" value="F:protein serine/threonine kinase activity"/>
    <property type="evidence" value="ECO:0007669"/>
    <property type="project" value="UniProtKB-KW"/>
</dbReference>
<dbReference type="Gene3D" id="3.30.200.20">
    <property type="entry name" value="Phosphorylase Kinase, domain 1"/>
    <property type="match status" value="1"/>
</dbReference>
<dbReference type="SUPFAM" id="SSF56112">
    <property type="entry name" value="Protein kinase-like (PK-like)"/>
    <property type="match status" value="1"/>
</dbReference>
<reference evidence="7" key="1">
    <citation type="submission" date="2020-11" db="EMBL/GenBank/DDBJ databases">
        <authorList>
            <consortium name="DOE Joint Genome Institute"/>
            <person name="Ahrendt S."/>
            <person name="Riley R."/>
            <person name="Andreopoulos W."/>
            <person name="Labutti K."/>
            <person name="Pangilinan J."/>
            <person name="Ruiz-Duenas F.J."/>
            <person name="Barrasa J.M."/>
            <person name="Sanchez-Garcia M."/>
            <person name="Camarero S."/>
            <person name="Miyauchi S."/>
            <person name="Serrano A."/>
            <person name="Linde D."/>
            <person name="Babiker R."/>
            <person name="Drula E."/>
            <person name="Ayuso-Fernandez I."/>
            <person name="Pacheco R."/>
            <person name="Padilla G."/>
            <person name="Ferreira P."/>
            <person name="Barriuso J."/>
            <person name="Kellner H."/>
            <person name="Castanera R."/>
            <person name="Alfaro M."/>
            <person name="Ramirez L."/>
            <person name="Pisabarro A.G."/>
            <person name="Kuo A."/>
            <person name="Tritt A."/>
            <person name="Lipzen A."/>
            <person name="He G."/>
            <person name="Yan M."/>
            <person name="Ng V."/>
            <person name="Cullen D."/>
            <person name="Martin F."/>
            <person name="Rosso M.-N."/>
            <person name="Henrissat B."/>
            <person name="Hibbett D."/>
            <person name="Martinez A.T."/>
            <person name="Grigoriev I.V."/>
        </authorList>
    </citation>
    <scope>NUCLEOTIDE SEQUENCE</scope>
    <source>
        <strain evidence="7">ATCC 90797</strain>
    </source>
</reference>
<dbReference type="InterPro" id="IPR000719">
    <property type="entry name" value="Prot_kinase_dom"/>
</dbReference>
<comment type="caution">
    <text evidence="7">The sequence shown here is derived from an EMBL/GenBank/DDBJ whole genome shotgun (WGS) entry which is preliminary data.</text>
</comment>
<evidence type="ECO:0000256" key="5">
    <source>
        <dbReference type="ARBA" id="ARBA00022840"/>
    </source>
</evidence>